<dbReference type="EMBL" id="JAHXZJ010002237">
    <property type="protein sequence ID" value="KAH0547488.1"/>
    <property type="molecule type" value="Genomic_DNA"/>
</dbReference>
<dbReference type="Pfam" id="PF14580">
    <property type="entry name" value="LRR_9"/>
    <property type="match status" value="1"/>
</dbReference>
<keyword evidence="5" id="KW-0677">Repeat</keyword>
<dbReference type="InterPro" id="IPR001611">
    <property type="entry name" value="Leu-rich_rpt"/>
</dbReference>
<accession>A0AAV7IDN1</accession>
<evidence type="ECO:0000256" key="8">
    <source>
        <dbReference type="ARBA" id="ARBA00024433"/>
    </source>
</evidence>
<gene>
    <name evidence="9" type="primary">DNAAF1</name>
    <name evidence="9" type="ORF">KQX54_019563</name>
</gene>
<proteinExistence type="inferred from homology"/>
<dbReference type="AlphaFoldDB" id="A0AAV7IDN1"/>
<evidence type="ECO:0000256" key="2">
    <source>
        <dbReference type="ARBA" id="ARBA00004138"/>
    </source>
</evidence>
<dbReference type="PROSITE" id="PS51450">
    <property type="entry name" value="LRR"/>
    <property type="match status" value="4"/>
</dbReference>
<keyword evidence="6" id="KW-0969">Cilium</keyword>
<keyword evidence="10" id="KW-1185">Reference proteome</keyword>
<comment type="function">
    <text evidence="1">Cilium-specific protein required for cilia structures.</text>
</comment>
<protein>
    <recommendedName>
        <fullName evidence="8">Dynein axonemal assembly factor 1 homolog</fullName>
    </recommendedName>
</protein>
<evidence type="ECO:0000256" key="1">
    <source>
        <dbReference type="ARBA" id="ARBA00003843"/>
    </source>
</evidence>
<sequence length="367" mass="42647">METNGALDLQSLDQIDLDDLEKVYKQDNLIDIKSFTNVEKSIDKNNSQVKIIINNNNKEFISKNIDGEINDKAPELIGEIIKNNYCFDQHISDDNNKIIKDKVYQFNEKEHGMRMTENLIKNHCKKEGLYVTPHLNDVLYLHYKGFSYIENLSKYTGLKCLWLENNGIREIANLSNQAKLKSLYLHHNLISRIENLEHLTELDTLNLAHNTIKKIENLDCLKVLNTLNLSYNYLKSVEDIDHLKYINSLSVVDVSHNQIESPEVIEIFSAMKSLRVLTLMGNPVVRTIKPYRKLIILKCKNLCYLDDRPVFPIDRACALAWERGGAQQENQERQRLTKEEHKKLTNSICALINIKSIEEKNFFQLNN</sequence>
<dbReference type="InterPro" id="IPR050576">
    <property type="entry name" value="Cilia_flagella_integrity"/>
</dbReference>
<keyword evidence="4" id="KW-0433">Leucine-rich repeat</keyword>
<evidence type="ECO:0000256" key="6">
    <source>
        <dbReference type="ARBA" id="ARBA00023069"/>
    </source>
</evidence>
<dbReference type="PANTHER" id="PTHR45973:SF9">
    <property type="entry name" value="LEUCINE-RICH REPEAT-CONTAINING PROTEIN 46"/>
    <property type="match status" value="1"/>
</dbReference>
<dbReference type="Proteomes" id="UP000826195">
    <property type="component" value="Unassembled WGS sequence"/>
</dbReference>
<dbReference type="GO" id="GO:0035082">
    <property type="term" value="P:axoneme assembly"/>
    <property type="evidence" value="ECO:0007669"/>
    <property type="project" value="TreeGrafter"/>
</dbReference>
<reference evidence="9 10" key="1">
    <citation type="journal article" date="2021" name="J. Hered.">
        <title>A chromosome-level genome assembly of the parasitoid wasp, Cotesia glomerata (Hymenoptera: Braconidae).</title>
        <authorList>
            <person name="Pinto B.J."/>
            <person name="Weis J.J."/>
            <person name="Gamble T."/>
            <person name="Ode P.J."/>
            <person name="Paul R."/>
            <person name="Zaspel J.M."/>
        </authorList>
    </citation>
    <scope>NUCLEOTIDE SEQUENCE [LARGE SCALE GENOMIC DNA]</scope>
    <source>
        <strain evidence="9">CgM1</strain>
    </source>
</reference>
<dbReference type="SMART" id="SM00365">
    <property type="entry name" value="LRR_SD22"/>
    <property type="match status" value="5"/>
</dbReference>
<dbReference type="InterPro" id="IPR032675">
    <property type="entry name" value="LRR_dom_sf"/>
</dbReference>
<comment type="caution">
    <text evidence="9">The sequence shown here is derived from an EMBL/GenBank/DDBJ whole genome shotgun (WGS) entry which is preliminary data.</text>
</comment>
<evidence type="ECO:0000256" key="5">
    <source>
        <dbReference type="ARBA" id="ARBA00022737"/>
    </source>
</evidence>
<evidence type="ECO:0000256" key="7">
    <source>
        <dbReference type="ARBA" id="ARBA00023273"/>
    </source>
</evidence>
<evidence type="ECO:0000313" key="10">
    <source>
        <dbReference type="Proteomes" id="UP000826195"/>
    </source>
</evidence>
<dbReference type="GO" id="GO:0005930">
    <property type="term" value="C:axoneme"/>
    <property type="evidence" value="ECO:0007669"/>
    <property type="project" value="TreeGrafter"/>
</dbReference>
<evidence type="ECO:0000256" key="3">
    <source>
        <dbReference type="ARBA" id="ARBA00006453"/>
    </source>
</evidence>
<name>A0AAV7IDN1_COTGL</name>
<keyword evidence="7" id="KW-0966">Cell projection</keyword>
<comment type="similarity">
    <text evidence="3">Belongs to the DNAAF1 family.</text>
</comment>
<evidence type="ECO:0000313" key="9">
    <source>
        <dbReference type="EMBL" id="KAH0547488.1"/>
    </source>
</evidence>
<evidence type="ECO:0000256" key="4">
    <source>
        <dbReference type="ARBA" id="ARBA00022614"/>
    </source>
</evidence>
<dbReference type="PANTHER" id="PTHR45973">
    <property type="entry name" value="PROTEIN PHOSPHATASE 1 REGULATORY SUBUNIT SDS22-RELATED"/>
    <property type="match status" value="1"/>
</dbReference>
<dbReference type="GO" id="GO:0070840">
    <property type="term" value="F:dynein complex binding"/>
    <property type="evidence" value="ECO:0007669"/>
    <property type="project" value="TreeGrafter"/>
</dbReference>
<comment type="subcellular location">
    <subcellularLocation>
        <location evidence="2">Cell projection</location>
        <location evidence="2">Cilium</location>
    </subcellularLocation>
</comment>
<dbReference type="Gene3D" id="3.80.10.10">
    <property type="entry name" value="Ribonuclease Inhibitor"/>
    <property type="match status" value="2"/>
</dbReference>
<dbReference type="SUPFAM" id="SSF52075">
    <property type="entry name" value="Outer arm dynein light chain 1"/>
    <property type="match status" value="1"/>
</dbReference>
<organism evidence="9 10">
    <name type="scientific">Cotesia glomerata</name>
    <name type="common">Lepidopteran parasitic wasp</name>
    <name type="synonym">Apanteles glomeratus</name>
    <dbReference type="NCBI Taxonomy" id="32391"/>
    <lineage>
        <taxon>Eukaryota</taxon>
        <taxon>Metazoa</taxon>
        <taxon>Ecdysozoa</taxon>
        <taxon>Arthropoda</taxon>
        <taxon>Hexapoda</taxon>
        <taxon>Insecta</taxon>
        <taxon>Pterygota</taxon>
        <taxon>Neoptera</taxon>
        <taxon>Endopterygota</taxon>
        <taxon>Hymenoptera</taxon>
        <taxon>Apocrita</taxon>
        <taxon>Ichneumonoidea</taxon>
        <taxon>Braconidae</taxon>
        <taxon>Microgastrinae</taxon>
        <taxon>Cotesia</taxon>
    </lineage>
</organism>